<sequence length="161" mass="17221">MKALLMAGLLIITSPVLADTGHDHASSSSAASEAPAVARTIDIKAGSMWFDPDQLQVAPGTTVRFRIENVAMIPHEFSIGSASMQQHHREMMQQHGGHHGEGHHGDGHDNMMSSSVTIEPGATQTLIWTAPTHGDRIEYACFIPGHYEAGMKGTVMLTASP</sequence>
<dbReference type="InterPro" id="IPR050845">
    <property type="entry name" value="Cu-binding_ET"/>
</dbReference>
<dbReference type="PANTHER" id="PTHR38439">
    <property type="entry name" value="AURACYANIN-B"/>
    <property type="match status" value="1"/>
</dbReference>
<accession>A0A2Z2HC35</accession>
<protein>
    <recommendedName>
        <fullName evidence="4">Blue (type 1) copper domain-containing protein</fullName>
    </recommendedName>
</protein>
<organism evidence="5 6">
    <name type="scientific">Kushneria konosiri</name>
    <dbReference type="NCBI Taxonomy" id="698828"/>
    <lineage>
        <taxon>Bacteria</taxon>
        <taxon>Pseudomonadati</taxon>
        <taxon>Pseudomonadota</taxon>
        <taxon>Gammaproteobacteria</taxon>
        <taxon>Oceanospirillales</taxon>
        <taxon>Halomonadaceae</taxon>
        <taxon>Kushneria</taxon>
    </lineage>
</organism>
<dbReference type="Proteomes" id="UP000250025">
    <property type="component" value="Chromosome"/>
</dbReference>
<dbReference type="EMBL" id="CP021323">
    <property type="protein sequence ID" value="ARS52747.1"/>
    <property type="molecule type" value="Genomic_DNA"/>
</dbReference>
<keyword evidence="2" id="KW-0186">Copper</keyword>
<dbReference type="Pfam" id="PF00127">
    <property type="entry name" value="Copper-bind"/>
    <property type="match status" value="1"/>
</dbReference>
<evidence type="ECO:0000256" key="3">
    <source>
        <dbReference type="SAM" id="SignalP"/>
    </source>
</evidence>
<dbReference type="InterPro" id="IPR000923">
    <property type="entry name" value="BlueCu_1"/>
</dbReference>
<name>A0A2Z2HC35_9GAMM</name>
<evidence type="ECO:0000256" key="1">
    <source>
        <dbReference type="ARBA" id="ARBA00022723"/>
    </source>
</evidence>
<feature type="signal peptide" evidence="3">
    <location>
        <begin position="1"/>
        <end position="18"/>
    </location>
</feature>
<dbReference type="SUPFAM" id="SSF49503">
    <property type="entry name" value="Cupredoxins"/>
    <property type="match status" value="1"/>
</dbReference>
<evidence type="ECO:0000313" key="6">
    <source>
        <dbReference type="Proteomes" id="UP000250025"/>
    </source>
</evidence>
<dbReference type="GO" id="GO:0009055">
    <property type="term" value="F:electron transfer activity"/>
    <property type="evidence" value="ECO:0007669"/>
    <property type="project" value="InterPro"/>
</dbReference>
<dbReference type="InterPro" id="IPR008972">
    <property type="entry name" value="Cupredoxin"/>
</dbReference>
<proteinExistence type="predicted"/>
<dbReference type="Gene3D" id="2.60.40.420">
    <property type="entry name" value="Cupredoxins - blue copper proteins"/>
    <property type="match status" value="1"/>
</dbReference>
<evidence type="ECO:0000256" key="2">
    <source>
        <dbReference type="ARBA" id="ARBA00023008"/>
    </source>
</evidence>
<dbReference type="KEGG" id="kus:B9G99_07555"/>
<dbReference type="AlphaFoldDB" id="A0A2Z2HC35"/>
<keyword evidence="1" id="KW-0479">Metal-binding</keyword>
<feature type="chain" id="PRO_5016262518" description="Blue (type 1) copper domain-containing protein" evidence="3">
    <location>
        <begin position="19"/>
        <end position="161"/>
    </location>
</feature>
<reference evidence="5 6" key="1">
    <citation type="journal article" date="2017" name="Int. J. Syst. Evol. Microbiol.">
        <title>Kushneria konosiri sp. nov., isolated from the Korean salt-fermented seafood Daemi-jeot.</title>
        <authorList>
            <person name="Yun J.H."/>
            <person name="Park S.K."/>
            <person name="Lee J.Y."/>
            <person name="Jung M.J."/>
            <person name="Bae J.W."/>
        </authorList>
    </citation>
    <scope>NUCLEOTIDE SEQUENCE [LARGE SCALE GENOMIC DNA]</scope>
    <source>
        <strain evidence="5 6">X49</strain>
    </source>
</reference>
<gene>
    <name evidence="5" type="ORF">B9G99_07555</name>
</gene>
<feature type="domain" description="Blue (type 1) copper" evidence="4">
    <location>
        <begin position="40"/>
        <end position="157"/>
    </location>
</feature>
<keyword evidence="3" id="KW-0732">Signal</keyword>
<dbReference type="RefSeq" id="WP_086621502.1">
    <property type="nucleotide sequence ID" value="NZ_CP021323.1"/>
</dbReference>
<dbReference type="PANTHER" id="PTHR38439:SF3">
    <property type="entry name" value="COPPER-RESISTANT CUPROPROTEIN COPI"/>
    <property type="match status" value="1"/>
</dbReference>
<dbReference type="GO" id="GO:0005507">
    <property type="term" value="F:copper ion binding"/>
    <property type="evidence" value="ECO:0007669"/>
    <property type="project" value="InterPro"/>
</dbReference>
<keyword evidence="6" id="KW-1185">Reference proteome</keyword>
<evidence type="ECO:0000259" key="4">
    <source>
        <dbReference type="Pfam" id="PF00127"/>
    </source>
</evidence>
<dbReference type="OrthoDB" id="9816061at2"/>
<evidence type="ECO:0000313" key="5">
    <source>
        <dbReference type="EMBL" id="ARS52747.1"/>
    </source>
</evidence>